<sequence>MPLSGVEALADPVEYEPDRVAGVPHPRHTVRLLGQQTAERAFLSAFIGDRLHHAWLITGPRGVGKATFAWRLARFLLAAPQSAETLDIADDHPVASRIAALSEPRLFLLRPGADPRTGTLRRDITVDRARALKSFLQMSSADGGRRAVIVDSADQLNVQAANAILKLLEEPPADTVFFLVSHAPARLLPTIRSRCRVLRCGPLNASDMADALKAAGLDPGGDGPVLAQLAAGSVGEAARLLQEDGPAIYADLVALFADDGIDRPRLLKLADGLAGAANAARFDALVRLIDLLLARLARQGAGIAPDAEAARGEAGMLKRFAPDAAAGRAWAQVQPQIAGRLAHGTAVNLDPSALILDTILTMDETGRAILRT</sequence>
<dbReference type="PANTHER" id="PTHR11669:SF8">
    <property type="entry name" value="DNA POLYMERASE III SUBUNIT DELTA"/>
    <property type="match status" value="1"/>
</dbReference>
<dbReference type="Pfam" id="PF13177">
    <property type="entry name" value="DNA_pol3_delta2"/>
    <property type="match status" value="1"/>
</dbReference>
<dbReference type="GO" id="GO:0006261">
    <property type="term" value="P:DNA-templated DNA replication"/>
    <property type="evidence" value="ECO:0007669"/>
    <property type="project" value="TreeGrafter"/>
</dbReference>
<dbReference type="Proteomes" id="UP000006765">
    <property type="component" value="Unassembled WGS sequence"/>
</dbReference>
<reference evidence="2 3" key="1">
    <citation type="journal article" date="2012" name="J. Bacteriol.">
        <title>Draft Genome Sequence of Oceaniovalibus guishaninsula JLT2003T.</title>
        <authorList>
            <person name="Tang K."/>
            <person name="Liu K."/>
            <person name="Jiao N."/>
        </authorList>
    </citation>
    <scope>NUCLEOTIDE SEQUENCE [LARGE SCALE GENOMIC DNA]</scope>
    <source>
        <strain evidence="2 3">JLT2003</strain>
    </source>
</reference>
<dbReference type="eggNOG" id="COG0470">
    <property type="taxonomic scope" value="Bacteria"/>
</dbReference>
<dbReference type="GO" id="GO:0009360">
    <property type="term" value="C:DNA polymerase III complex"/>
    <property type="evidence" value="ECO:0007669"/>
    <property type="project" value="TreeGrafter"/>
</dbReference>
<evidence type="ECO:0000259" key="1">
    <source>
        <dbReference type="SMART" id="SM00382"/>
    </source>
</evidence>
<comment type="caution">
    <text evidence="2">The sequence shown here is derived from an EMBL/GenBank/DDBJ whole genome shotgun (WGS) entry which is preliminary data.</text>
</comment>
<name>K2HG09_9RHOB</name>
<dbReference type="EMBL" id="AMGO01000007">
    <property type="protein sequence ID" value="EKE45407.1"/>
    <property type="molecule type" value="Genomic_DNA"/>
</dbReference>
<keyword evidence="3" id="KW-1185">Reference proteome</keyword>
<dbReference type="PATRIC" id="fig|1231392.3.peg.500"/>
<dbReference type="STRING" id="1231392.OCGS_0497"/>
<accession>K2HG09</accession>
<dbReference type="InterPro" id="IPR050238">
    <property type="entry name" value="DNA_Rep/Repair_Clamp_Loader"/>
</dbReference>
<dbReference type="NCBIfam" id="NF005677">
    <property type="entry name" value="PRK07471.1"/>
    <property type="match status" value="1"/>
</dbReference>
<feature type="domain" description="AAA+ ATPase" evidence="1">
    <location>
        <begin position="51"/>
        <end position="203"/>
    </location>
</feature>
<proteinExistence type="predicted"/>
<dbReference type="InterPro" id="IPR003593">
    <property type="entry name" value="AAA+_ATPase"/>
</dbReference>
<dbReference type="AlphaFoldDB" id="K2HG09"/>
<dbReference type="PANTHER" id="PTHR11669">
    <property type="entry name" value="REPLICATION FACTOR C / DNA POLYMERASE III GAMMA-TAU SUBUNIT"/>
    <property type="match status" value="1"/>
</dbReference>
<dbReference type="SUPFAM" id="SSF52540">
    <property type="entry name" value="P-loop containing nucleoside triphosphate hydrolases"/>
    <property type="match status" value="1"/>
</dbReference>
<organism evidence="2 3">
    <name type="scientific">Oceaniovalibus guishaninsula JLT2003</name>
    <dbReference type="NCBI Taxonomy" id="1231392"/>
    <lineage>
        <taxon>Bacteria</taxon>
        <taxon>Pseudomonadati</taxon>
        <taxon>Pseudomonadota</taxon>
        <taxon>Alphaproteobacteria</taxon>
        <taxon>Rhodobacterales</taxon>
        <taxon>Roseobacteraceae</taxon>
        <taxon>Oceaniovalibus</taxon>
    </lineage>
</organism>
<dbReference type="InterPro" id="IPR027417">
    <property type="entry name" value="P-loop_NTPase"/>
</dbReference>
<dbReference type="SMART" id="SM00382">
    <property type="entry name" value="AAA"/>
    <property type="match status" value="1"/>
</dbReference>
<protein>
    <submittedName>
        <fullName evidence="2">DNA polymerase III subunit delta</fullName>
    </submittedName>
</protein>
<gene>
    <name evidence="2" type="ORF">OCGS_0497</name>
</gene>
<evidence type="ECO:0000313" key="3">
    <source>
        <dbReference type="Proteomes" id="UP000006765"/>
    </source>
</evidence>
<evidence type="ECO:0000313" key="2">
    <source>
        <dbReference type="EMBL" id="EKE45407.1"/>
    </source>
</evidence>
<dbReference type="Gene3D" id="3.40.50.300">
    <property type="entry name" value="P-loop containing nucleotide triphosphate hydrolases"/>
    <property type="match status" value="1"/>
</dbReference>